<keyword evidence="1" id="KW-0472">Membrane</keyword>
<gene>
    <name evidence="2" type="ORF">SAMN05216285_0050</name>
</gene>
<accession>A0A1I0LX00</accession>
<name>A0A1I0LX00_9EURY</name>
<sequence>MSDGRPGPIGRLLDAERRLHEAAPIRDGYSRLLVRTLLWFAFFSLVAALLSGL</sequence>
<protein>
    <submittedName>
        <fullName evidence="2">Uncharacterized protein</fullName>
    </submittedName>
</protein>
<evidence type="ECO:0000313" key="3">
    <source>
        <dbReference type="Proteomes" id="UP000183275"/>
    </source>
</evidence>
<dbReference type="RefSeq" id="WP_173424907.1">
    <property type="nucleotide sequence ID" value="NZ_FOIS01000001.1"/>
</dbReference>
<proteinExistence type="predicted"/>
<dbReference type="OrthoDB" id="203668at2157"/>
<feature type="transmembrane region" description="Helical" evidence="1">
    <location>
        <begin position="32"/>
        <end position="50"/>
    </location>
</feature>
<keyword evidence="1" id="KW-1133">Transmembrane helix</keyword>
<dbReference type="Proteomes" id="UP000183275">
    <property type="component" value="Unassembled WGS sequence"/>
</dbReference>
<keyword evidence="3" id="KW-1185">Reference proteome</keyword>
<keyword evidence="1" id="KW-0812">Transmembrane</keyword>
<evidence type="ECO:0000313" key="2">
    <source>
        <dbReference type="EMBL" id="SEV79960.1"/>
    </source>
</evidence>
<reference evidence="3" key="1">
    <citation type="submission" date="2016-10" db="EMBL/GenBank/DDBJ databases">
        <authorList>
            <person name="Varghese N."/>
        </authorList>
    </citation>
    <scope>NUCLEOTIDE SEQUENCE [LARGE SCALE GENOMIC DNA]</scope>
    <source>
        <strain evidence="3">CGMCC 1.12284</strain>
    </source>
</reference>
<dbReference type="EMBL" id="FOIS01000001">
    <property type="protein sequence ID" value="SEV79960.1"/>
    <property type="molecule type" value="Genomic_DNA"/>
</dbReference>
<dbReference type="eggNOG" id="ENOG502N5KU">
    <property type="taxonomic scope" value="Archaea"/>
</dbReference>
<dbReference type="AlphaFoldDB" id="A0A1I0LX00"/>
<evidence type="ECO:0000256" key="1">
    <source>
        <dbReference type="SAM" id="Phobius"/>
    </source>
</evidence>
<organism evidence="2 3">
    <name type="scientific">Natrinema salifodinae</name>
    <dbReference type="NCBI Taxonomy" id="1202768"/>
    <lineage>
        <taxon>Archaea</taxon>
        <taxon>Methanobacteriati</taxon>
        <taxon>Methanobacteriota</taxon>
        <taxon>Stenosarchaea group</taxon>
        <taxon>Halobacteria</taxon>
        <taxon>Halobacteriales</taxon>
        <taxon>Natrialbaceae</taxon>
        <taxon>Natrinema</taxon>
    </lineage>
</organism>